<dbReference type="InterPro" id="IPR017900">
    <property type="entry name" value="4Fe4S_Fe_S_CS"/>
</dbReference>
<dbReference type="GO" id="GO:0051536">
    <property type="term" value="F:iron-sulfur cluster binding"/>
    <property type="evidence" value="ECO:0007669"/>
    <property type="project" value="UniProtKB-KW"/>
</dbReference>
<evidence type="ECO:0000256" key="13">
    <source>
        <dbReference type="ARBA" id="ARBA00049714"/>
    </source>
</evidence>
<comment type="cofactor">
    <cofactor evidence="1">
        <name>FMN</name>
        <dbReference type="ChEBI" id="CHEBI:58210"/>
    </cofactor>
</comment>
<dbReference type="Gene3D" id="1.10.1060.10">
    <property type="entry name" value="Alpha-helical ferredoxin"/>
    <property type="match status" value="1"/>
</dbReference>
<evidence type="ECO:0000256" key="7">
    <source>
        <dbReference type="ARBA" id="ARBA00023014"/>
    </source>
</evidence>
<dbReference type="AlphaFoldDB" id="A0A498R6Z1"/>
<dbReference type="InterPro" id="IPR009051">
    <property type="entry name" value="Helical_ferredxn"/>
</dbReference>
<dbReference type="Proteomes" id="UP000277811">
    <property type="component" value="Unassembled WGS sequence"/>
</dbReference>
<accession>A0A498R6Z1</accession>
<dbReference type="Pfam" id="PF14691">
    <property type="entry name" value="Fer4_20"/>
    <property type="match status" value="1"/>
</dbReference>
<name>A0A498R6Z1_9FIRM</name>
<keyword evidence="17" id="KW-1185">Reference proteome</keyword>
<dbReference type="Gene3D" id="3.50.50.60">
    <property type="entry name" value="FAD/NAD(P)-binding domain"/>
    <property type="match status" value="1"/>
</dbReference>
<evidence type="ECO:0000256" key="11">
    <source>
        <dbReference type="ARBA" id="ARBA00048792"/>
    </source>
</evidence>
<keyword evidence="5" id="KW-0560">Oxidoreductase</keyword>
<dbReference type="PROSITE" id="PS00198">
    <property type="entry name" value="4FE4S_FER_1"/>
    <property type="match status" value="1"/>
</dbReference>
<organism evidence="16 17">
    <name type="scientific">Lucifera butyrica</name>
    <dbReference type="NCBI Taxonomy" id="1351585"/>
    <lineage>
        <taxon>Bacteria</taxon>
        <taxon>Bacillati</taxon>
        <taxon>Bacillota</taxon>
        <taxon>Negativicutes</taxon>
        <taxon>Veillonellales</taxon>
        <taxon>Veillonellaceae</taxon>
        <taxon>Lucifera</taxon>
    </lineage>
</organism>
<evidence type="ECO:0000313" key="16">
    <source>
        <dbReference type="EMBL" id="VBB06680.1"/>
    </source>
</evidence>
<evidence type="ECO:0000256" key="9">
    <source>
        <dbReference type="ARBA" id="ARBA00032722"/>
    </source>
</evidence>
<proteinExistence type="predicted"/>
<keyword evidence="3" id="KW-0288">FMN</keyword>
<evidence type="ECO:0000256" key="4">
    <source>
        <dbReference type="ARBA" id="ARBA00022723"/>
    </source>
</evidence>
<dbReference type="Gene3D" id="3.40.50.720">
    <property type="entry name" value="NAD(P)-binding Rossmann-like Domain"/>
    <property type="match status" value="1"/>
</dbReference>
<dbReference type="OrthoDB" id="9803192at2"/>
<dbReference type="SUPFAM" id="SSF46548">
    <property type="entry name" value="alpha-helical ferredoxin"/>
    <property type="match status" value="2"/>
</dbReference>
<dbReference type="InterPro" id="IPR017701">
    <property type="entry name" value="Se_rdtase_YgfK"/>
</dbReference>
<dbReference type="PRINTS" id="PR00419">
    <property type="entry name" value="ADXRDTASE"/>
</dbReference>
<comment type="catalytic activity">
    <reaction evidence="11">
        <text>5,6-dihydrouracil + NAD(+) = uracil + NADH + H(+)</text>
        <dbReference type="Rhea" id="RHEA:20189"/>
        <dbReference type="ChEBI" id="CHEBI:15378"/>
        <dbReference type="ChEBI" id="CHEBI:15901"/>
        <dbReference type="ChEBI" id="CHEBI:17568"/>
        <dbReference type="ChEBI" id="CHEBI:57540"/>
        <dbReference type="ChEBI" id="CHEBI:57945"/>
        <dbReference type="EC" id="1.3.1.1"/>
    </reaction>
</comment>
<dbReference type="GO" id="GO:0004159">
    <property type="term" value="F:dihydropyrimidine dehydrogenase (NAD+) activity"/>
    <property type="evidence" value="ECO:0007669"/>
    <property type="project" value="UniProtKB-EC"/>
</dbReference>
<evidence type="ECO:0000256" key="1">
    <source>
        <dbReference type="ARBA" id="ARBA00001917"/>
    </source>
</evidence>
<comment type="subunit">
    <text evidence="13">Heterotetramer of 2 PreA and 2 PreT subunits.</text>
</comment>
<evidence type="ECO:0000256" key="5">
    <source>
        <dbReference type="ARBA" id="ARBA00023002"/>
    </source>
</evidence>
<evidence type="ECO:0000256" key="8">
    <source>
        <dbReference type="ARBA" id="ARBA00030119"/>
    </source>
</evidence>
<evidence type="ECO:0000256" key="2">
    <source>
        <dbReference type="ARBA" id="ARBA00022630"/>
    </source>
</evidence>
<dbReference type="SUPFAM" id="SSF51971">
    <property type="entry name" value="Nucleotide-binding domain"/>
    <property type="match status" value="1"/>
</dbReference>
<keyword evidence="4" id="KW-0479">Metal-binding</keyword>
<keyword evidence="7" id="KW-0411">Iron-sulfur</keyword>
<evidence type="ECO:0000259" key="15">
    <source>
        <dbReference type="PROSITE" id="PS51379"/>
    </source>
</evidence>
<sequence length="1045" mass="114628">MADIMRPIPLRELITRMFQEYAADRSIFALPAASFFHKISNKTATLFGEACEMPLGPAAGPHTQLAQNIVTSYLAGSRFIELKTVQETEPPVAKPCIDAEDEGFNTEWSSEYSVEKAYEEYVKAWILLHLLEEVFVLRAGEQPSFLFNMSVGYNMEGIRSPRMDKYIDSLRNAAEHPAFSRGKQELAAIIQEGTFLNGTGLENRLAVIRDLPARISPQICKSVTLSTMHGCPPEEIEKICVYMLRKKKLATYVKLNPTLLSYPRVRSILDDLGFDYVELSPVSFEHDLQYRDAIPMLKRLRQLAGEQNLFFGVKLTNTLGSVNFKGKLPGGEMYMSGRALFPLAINLAAEICREFDGALPISFSAGISEYNAADVFATGIKPVTLATELLKPGGYNRLSAIAAKLETMAGWEAAQIDARKVKELAAKALTAGYARKHYRGSDRAALTGALPLFDCAEAPCKAACPIHQDIPEYIRLVGEKKYAEALELIYEKNALPSMTGHICDHACQYHCTRLDYEGCVLIREVKRIAVKKGFAAYRRNWSLKSKKNGVSVAVMGAGPAGLATAYFLAREGFSVTVFDSRESAGGTVRRVLPRFRISEEAVDSDVNFIKEHGVNFVFGSEPGLTPDQLRARGFNYVVVAVGAGAGKPFPLAGETRIIPAIEFLERFNSDPASLGIGKRVAVIGAGNTAMDAARTALRVPGVESSCVIYRRTEKEMPAYREEYEMAVADQVQFYFLLNPERYEADGSLVCRVMKLGGPDAGGRRKPEPTNEYKTIKADIVIIAIGEEIDYDLLQRLGIGKSAAGLPAADSESCAAAGEGVYLVGDAHIGPSSIVKCIADGRKAADAICRRENPAWQGRTDDKAATADSAQVERIAAKKRGLCLQSAAPAEGTREVDLSVGEQEYRRCLECNSVCNKCVEVCPNRANIALPVAGNGEFRNYYQIVHLDAYCNECGNCGTFCPWEGRPYTDKPTVFSRKGDFASSANPGFFLTEDKVMVRCDGKVWTLPLENGRLTVDPSEEKLAKMARLFNALYAQRPALFGPVGE</sequence>
<dbReference type="NCBIfam" id="TIGR03315">
    <property type="entry name" value="Se_ygfK"/>
    <property type="match status" value="1"/>
</dbReference>
<evidence type="ECO:0000256" key="12">
    <source>
        <dbReference type="ARBA" id="ARBA00049578"/>
    </source>
</evidence>
<gene>
    <name evidence="16" type="ORF">LUCI_1916</name>
</gene>
<protein>
    <recommendedName>
        <fullName evidence="14">dihydrouracil dehydrogenase (NAD(+))</fullName>
        <ecNumber evidence="14">1.3.1.1</ecNumber>
    </recommendedName>
    <alternativeName>
        <fullName evidence="9">Dihydrothymine dehydrogenase</fullName>
    </alternativeName>
    <alternativeName>
        <fullName evidence="8">Dihydrouracil dehydrogenase</fullName>
    </alternativeName>
</protein>
<dbReference type="EMBL" id="UPPP01000066">
    <property type="protein sequence ID" value="VBB06680.1"/>
    <property type="molecule type" value="Genomic_DNA"/>
</dbReference>
<dbReference type="GO" id="GO:0046872">
    <property type="term" value="F:metal ion binding"/>
    <property type="evidence" value="ECO:0007669"/>
    <property type="project" value="UniProtKB-KW"/>
</dbReference>
<dbReference type="InterPro" id="IPR017896">
    <property type="entry name" value="4Fe4S_Fe-S-bd"/>
</dbReference>
<dbReference type="PANTHER" id="PTHR43073">
    <property type="entry name" value="DIHYDROPYRIMIDINE DEHYDROGENASE [NADP(+)]"/>
    <property type="match status" value="1"/>
</dbReference>
<evidence type="ECO:0000313" key="17">
    <source>
        <dbReference type="Proteomes" id="UP000277811"/>
    </source>
</evidence>
<keyword evidence="6" id="KW-0408">Iron</keyword>
<dbReference type="RefSeq" id="WP_122627620.1">
    <property type="nucleotide sequence ID" value="NZ_UPPP01000066.1"/>
</dbReference>
<dbReference type="Pfam" id="PF07992">
    <property type="entry name" value="Pyr_redox_2"/>
    <property type="match status" value="1"/>
</dbReference>
<evidence type="ECO:0000256" key="10">
    <source>
        <dbReference type="ARBA" id="ARBA00047685"/>
    </source>
</evidence>
<dbReference type="PANTHER" id="PTHR43073:SF2">
    <property type="entry name" value="DIHYDROPYRIMIDINE DEHYDROGENASE [NADP(+)]"/>
    <property type="match status" value="1"/>
</dbReference>
<evidence type="ECO:0000256" key="3">
    <source>
        <dbReference type="ARBA" id="ARBA00022643"/>
    </source>
</evidence>
<comment type="function">
    <text evidence="12">Involved in pyrimidine base degradation. Catalyzes physiologically the reduction of uracil to 5,6-dihydrouracil (DHU) by using NADH as a specific cosubstrate. It also catalyzes the reverse reaction and the reduction of thymine to 5,6-dihydrothymine (DHT).</text>
</comment>
<dbReference type="InterPro" id="IPR023753">
    <property type="entry name" value="FAD/NAD-binding_dom"/>
</dbReference>
<reference evidence="16 17" key="1">
    <citation type="submission" date="2018-06" db="EMBL/GenBank/DDBJ databases">
        <authorList>
            <person name="Strepis N."/>
        </authorList>
    </citation>
    <scope>NUCLEOTIDE SEQUENCE [LARGE SCALE GENOMIC DNA]</scope>
    <source>
        <strain evidence="16">LUCI</strain>
    </source>
</reference>
<evidence type="ECO:0000256" key="14">
    <source>
        <dbReference type="ARBA" id="ARBA00049728"/>
    </source>
</evidence>
<dbReference type="SUPFAM" id="SSF51395">
    <property type="entry name" value="FMN-linked oxidoreductases"/>
    <property type="match status" value="1"/>
</dbReference>
<evidence type="ECO:0000256" key="6">
    <source>
        <dbReference type="ARBA" id="ARBA00023004"/>
    </source>
</evidence>
<dbReference type="PROSITE" id="PS51379">
    <property type="entry name" value="4FE4S_FER_2"/>
    <property type="match status" value="1"/>
</dbReference>
<keyword evidence="2" id="KW-0285">Flavoprotein</keyword>
<dbReference type="EC" id="1.3.1.1" evidence="14"/>
<dbReference type="InterPro" id="IPR028261">
    <property type="entry name" value="DPD_II"/>
</dbReference>
<feature type="domain" description="4Fe-4S ferredoxin-type" evidence="15">
    <location>
        <begin position="940"/>
        <end position="970"/>
    </location>
</feature>
<dbReference type="InterPro" id="IPR036188">
    <property type="entry name" value="FAD/NAD-bd_sf"/>
</dbReference>
<comment type="catalytic activity">
    <reaction evidence="10">
        <text>5,6-dihydrothymine + NAD(+) = thymine + NADH + H(+)</text>
        <dbReference type="Rhea" id="RHEA:28791"/>
        <dbReference type="ChEBI" id="CHEBI:15378"/>
        <dbReference type="ChEBI" id="CHEBI:17821"/>
        <dbReference type="ChEBI" id="CHEBI:27468"/>
        <dbReference type="ChEBI" id="CHEBI:57540"/>
        <dbReference type="ChEBI" id="CHEBI:57945"/>
        <dbReference type="EC" id="1.3.1.1"/>
    </reaction>
</comment>